<protein>
    <submittedName>
        <fullName evidence="2">LexA repressor</fullName>
        <ecNumber evidence="2">3.4.21.88</ecNumber>
    </submittedName>
</protein>
<dbReference type="STRING" id="476652.DEAC_c40500"/>
<accession>A0A0J1IHB7</accession>
<dbReference type="GO" id="GO:0003677">
    <property type="term" value="F:DNA binding"/>
    <property type="evidence" value="ECO:0007669"/>
    <property type="project" value="InterPro"/>
</dbReference>
<dbReference type="PATRIC" id="fig|476652.3.peg.4290"/>
<dbReference type="EC" id="3.4.21.88" evidence="2"/>
<keyword evidence="3" id="KW-1185">Reference proteome</keyword>
<comment type="caution">
    <text evidence="2">The sequence shown here is derived from an EMBL/GenBank/DDBJ whole genome shotgun (WGS) entry which is preliminary data.</text>
</comment>
<dbReference type="PANTHER" id="PTHR33516">
    <property type="entry name" value="LEXA REPRESSOR"/>
    <property type="match status" value="1"/>
</dbReference>
<dbReference type="SUPFAM" id="SSF51306">
    <property type="entry name" value="LexA/Signal peptidase"/>
    <property type="match status" value="1"/>
</dbReference>
<dbReference type="PROSITE" id="PS50943">
    <property type="entry name" value="HTH_CROC1"/>
    <property type="match status" value="1"/>
</dbReference>
<dbReference type="Proteomes" id="UP000036356">
    <property type="component" value="Unassembled WGS sequence"/>
</dbReference>
<dbReference type="InterPro" id="IPR001387">
    <property type="entry name" value="Cro/C1-type_HTH"/>
</dbReference>
<evidence type="ECO:0000313" key="3">
    <source>
        <dbReference type="Proteomes" id="UP000036356"/>
    </source>
</evidence>
<dbReference type="EMBL" id="LDZY01000018">
    <property type="protein sequence ID" value="KLU64056.1"/>
    <property type="molecule type" value="Genomic_DNA"/>
</dbReference>
<evidence type="ECO:0000313" key="2">
    <source>
        <dbReference type="EMBL" id="KLU64056.1"/>
    </source>
</evidence>
<keyword evidence="2" id="KW-0378">Hydrolase</keyword>
<feature type="domain" description="HTH cro/C1-type" evidence="1">
    <location>
        <begin position="12"/>
        <end position="46"/>
    </location>
</feature>
<gene>
    <name evidence="2" type="primary">lexA_3</name>
    <name evidence="2" type="ORF">DEAC_c40500</name>
</gene>
<dbReference type="Pfam" id="PF00717">
    <property type="entry name" value="Peptidase_S24"/>
    <property type="match status" value="1"/>
</dbReference>
<dbReference type="CDD" id="cd00093">
    <property type="entry name" value="HTH_XRE"/>
    <property type="match status" value="1"/>
</dbReference>
<dbReference type="InterPro" id="IPR039418">
    <property type="entry name" value="LexA-like"/>
</dbReference>
<dbReference type="InterPro" id="IPR050077">
    <property type="entry name" value="LexA_repressor"/>
</dbReference>
<organism evidence="2 3">
    <name type="scientific">Desulfosporosinus acididurans</name>
    <dbReference type="NCBI Taxonomy" id="476652"/>
    <lineage>
        <taxon>Bacteria</taxon>
        <taxon>Bacillati</taxon>
        <taxon>Bacillota</taxon>
        <taxon>Clostridia</taxon>
        <taxon>Eubacteriales</taxon>
        <taxon>Desulfitobacteriaceae</taxon>
        <taxon>Desulfosporosinus</taxon>
    </lineage>
</organism>
<dbReference type="CDD" id="cd06529">
    <property type="entry name" value="S24_LexA-like"/>
    <property type="match status" value="1"/>
</dbReference>
<dbReference type="InterPro" id="IPR010982">
    <property type="entry name" value="Lambda_DNA-bd_dom_sf"/>
</dbReference>
<dbReference type="Gene3D" id="2.10.109.10">
    <property type="entry name" value="Umud Fragment, subunit A"/>
    <property type="match status" value="1"/>
</dbReference>
<dbReference type="GO" id="GO:0004252">
    <property type="term" value="F:serine-type endopeptidase activity"/>
    <property type="evidence" value="ECO:0007669"/>
    <property type="project" value="UniProtKB-EC"/>
</dbReference>
<name>A0A0J1IHB7_9FIRM</name>
<proteinExistence type="predicted"/>
<sequence>MMKLKNPNISTTKGMISKWENEKEEPSRFRDVATIAEVFGVTADWLIGLTNEKEKKTTFKRIPILRNIAAGIPILAQEDIEGYEQVLSNQRIDFCLRVKGDIMINSRILDGDLVYIRQQSDVETGEIAAVLINNETATLKRVYKLNGTIVLRSENPSYSDQIYSKEDMKEVRILGKAIQFKSEVI</sequence>
<dbReference type="InterPro" id="IPR036286">
    <property type="entry name" value="LexA/Signal_pep-like_sf"/>
</dbReference>
<dbReference type="AlphaFoldDB" id="A0A0J1IHB7"/>
<reference evidence="2 3" key="1">
    <citation type="submission" date="2015-06" db="EMBL/GenBank/DDBJ databases">
        <title>Draft genome of the moderately acidophilic sulfate reducer Candidatus Desulfosporosinus acididurans strain M1.</title>
        <authorList>
            <person name="Poehlein A."/>
            <person name="Petzsch P."/>
            <person name="Johnson B.D."/>
            <person name="Schloemann M."/>
            <person name="Daniel R."/>
            <person name="Muehling M."/>
        </authorList>
    </citation>
    <scope>NUCLEOTIDE SEQUENCE [LARGE SCALE GENOMIC DNA]</scope>
    <source>
        <strain evidence="2 3">M1</strain>
    </source>
</reference>
<dbReference type="Gene3D" id="1.10.260.40">
    <property type="entry name" value="lambda repressor-like DNA-binding domains"/>
    <property type="match status" value="1"/>
</dbReference>
<evidence type="ECO:0000259" key="1">
    <source>
        <dbReference type="PROSITE" id="PS50943"/>
    </source>
</evidence>
<dbReference type="PANTHER" id="PTHR33516:SF2">
    <property type="entry name" value="LEXA REPRESSOR-RELATED"/>
    <property type="match status" value="1"/>
</dbReference>
<dbReference type="InterPro" id="IPR015927">
    <property type="entry name" value="Peptidase_S24_S26A/B/C"/>
</dbReference>